<dbReference type="Proteomes" id="UP001485043">
    <property type="component" value="Unassembled WGS sequence"/>
</dbReference>
<evidence type="ECO:0000313" key="3">
    <source>
        <dbReference type="EMBL" id="KAK9865187.1"/>
    </source>
</evidence>
<feature type="domain" description="Oxidoreductase-like" evidence="2">
    <location>
        <begin position="60"/>
        <end position="97"/>
    </location>
</feature>
<feature type="compositionally biased region" description="Polar residues" evidence="1">
    <location>
        <begin position="38"/>
        <end position="47"/>
    </location>
</feature>
<dbReference type="Pfam" id="PF09791">
    <property type="entry name" value="Oxidored-like"/>
    <property type="match status" value="1"/>
</dbReference>
<accession>A0AAW1T937</accession>
<evidence type="ECO:0000256" key="1">
    <source>
        <dbReference type="SAM" id="MobiDB-lite"/>
    </source>
</evidence>
<comment type="caution">
    <text evidence="3">The sequence shown here is derived from an EMBL/GenBank/DDBJ whole genome shotgun (WGS) entry which is preliminary data.</text>
</comment>
<feature type="region of interest" description="Disordered" evidence="1">
    <location>
        <begin position="22"/>
        <end position="63"/>
    </location>
</feature>
<sequence length="123" mass="13398">MLARRACRSFIEAPSRRCWSPQTGQRVRAASNEVVPGQKSSSGQEVQNVKEPDGDGNVLVKPIEPGPEDCCQTGCAECVWDIYSRNLLAYKTARAKQKGEAPPVDAFAAMKSSSMVDENRKAP</sequence>
<dbReference type="PANTHER" id="PTHR21193:SF3">
    <property type="entry name" value="OXIDOREDUCTASE-LIKE DOMAIN-CONTAINING PROTEIN 1"/>
    <property type="match status" value="1"/>
</dbReference>
<dbReference type="InterPro" id="IPR039251">
    <property type="entry name" value="OXLD1"/>
</dbReference>
<organism evidence="3 4">
    <name type="scientific">Apatococcus fuscideae</name>
    <dbReference type="NCBI Taxonomy" id="2026836"/>
    <lineage>
        <taxon>Eukaryota</taxon>
        <taxon>Viridiplantae</taxon>
        <taxon>Chlorophyta</taxon>
        <taxon>core chlorophytes</taxon>
        <taxon>Trebouxiophyceae</taxon>
        <taxon>Chlorellales</taxon>
        <taxon>Chlorellaceae</taxon>
        <taxon>Apatococcus</taxon>
    </lineage>
</organism>
<dbReference type="PANTHER" id="PTHR21193">
    <property type="entry name" value="OXIDOREDUCTASE-LIKE DOMAIN-CONTAINING PROTEIN 1"/>
    <property type="match status" value="1"/>
</dbReference>
<gene>
    <name evidence="3" type="ORF">WJX84_000127</name>
</gene>
<dbReference type="InterPro" id="IPR019180">
    <property type="entry name" value="Oxidoreductase-like_N"/>
</dbReference>
<protein>
    <recommendedName>
        <fullName evidence="2">Oxidoreductase-like domain-containing protein</fullName>
    </recommendedName>
</protein>
<name>A0AAW1T937_9CHLO</name>
<proteinExistence type="predicted"/>
<evidence type="ECO:0000313" key="4">
    <source>
        <dbReference type="Proteomes" id="UP001485043"/>
    </source>
</evidence>
<dbReference type="AlphaFoldDB" id="A0AAW1T937"/>
<reference evidence="3 4" key="1">
    <citation type="journal article" date="2024" name="Nat. Commun.">
        <title>Phylogenomics reveals the evolutionary origins of lichenization in chlorophyte algae.</title>
        <authorList>
            <person name="Puginier C."/>
            <person name="Libourel C."/>
            <person name="Otte J."/>
            <person name="Skaloud P."/>
            <person name="Haon M."/>
            <person name="Grisel S."/>
            <person name="Petersen M."/>
            <person name="Berrin J.G."/>
            <person name="Delaux P.M."/>
            <person name="Dal Grande F."/>
            <person name="Keller J."/>
        </authorList>
    </citation>
    <scope>NUCLEOTIDE SEQUENCE [LARGE SCALE GENOMIC DNA]</scope>
    <source>
        <strain evidence="3 4">SAG 2523</strain>
    </source>
</reference>
<dbReference type="EMBL" id="JALJOV010000272">
    <property type="protein sequence ID" value="KAK9865187.1"/>
    <property type="molecule type" value="Genomic_DNA"/>
</dbReference>
<dbReference type="GO" id="GO:0005739">
    <property type="term" value="C:mitochondrion"/>
    <property type="evidence" value="ECO:0007669"/>
    <property type="project" value="TreeGrafter"/>
</dbReference>
<evidence type="ECO:0000259" key="2">
    <source>
        <dbReference type="Pfam" id="PF09791"/>
    </source>
</evidence>
<keyword evidence="4" id="KW-1185">Reference proteome</keyword>